<proteinExistence type="predicted"/>
<dbReference type="OrthoDB" id="3197442at2"/>
<dbReference type="InterPro" id="IPR047806">
    <property type="entry name" value="IHF_actinobact"/>
</dbReference>
<protein>
    <submittedName>
        <fullName evidence="2">DNA-binding protein</fullName>
    </submittedName>
</protein>
<accession>A0A5J5KZR2</accession>
<dbReference type="Proteomes" id="UP000325957">
    <property type="component" value="Unassembled WGS sequence"/>
</dbReference>
<comment type="caution">
    <text evidence="2">The sequence shown here is derived from an EMBL/GenBank/DDBJ whole genome shotgun (WGS) entry which is preliminary data.</text>
</comment>
<organism evidence="2 3">
    <name type="scientific">Kocuria coralli</name>
    <dbReference type="NCBI Taxonomy" id="1461025"/>
    <lineage>
        <taxon>Bacteria</taxon>
        <taxon>Bacillati</taxon>
        <taxon>Actinomycetota</taxon>
        <taxon>Actinomycetes</taxon>
        <taxon>Micrococcales</taxon>
        <taxon>Micrococcaceae</taxon>
        <taxon>Kocuria</taxon>
    </lineage>
</organism>
<dbReference type="Pfam" id="PF22525">
    <property type="entry name" value="H2TH_5"/>
    <property type="match status" value="1"/>
</dbReference>
<reference evidence="2 3" key="1">
    <citation type="submission" date="2019-05" db="EMBL/GenBank/DDBJ databases">
        <title>Kocuria coralli sp. nov., a novel actinobacterium isolated from coral reef seawater.</title>
        <authorList>
            <person name="Li J."/>
        </authorList>
    </citation>
    <scope>NUCLEOTIDE SEQUENCE [LARGE SCALE GENOMIC DNA]</scope>
    <source>
        <strain evidence="2 3">SCSIO 13007</strain>
    </source>
</reference>
<dbReference type="InterPro" id="IPR055201">
    <property type="entry name" value="IHF-like_H2TH"/>
</dbReference>
<dbReference type="AlphaFoldDB" id="A0A5J5KZR2"/>
<name>A0A5J5KZR2_9MICC</name>
<dbReference type="EMBL" id="SZWF01000003">
    <property type="protein sequence ID" value="KAA9395082.1"/>
    <property type="molecule type" value="Genomic_DNA"/>
</dbReference>
<keyword evidence="3" id="KW-1185">Reference proteome</keyword>
<sequence>MALRLLTDEERAAAREKATAARAVRAEAKAALKDRKITVAQLLERAQNEEALSRLKVSDLLEAAPGIGKVRSASIMEEIGIAKTRRVRGLGVHQRKALIEYLDS</sequence>
<dbReference type="NCBIfam" id="NF041260">
    <property type="entry name" value="actino_IHF"/>
    <property type="match status" value="1"/>
</dbReference>
<dbReference type="GO" id="GO:0003677">
    <property type="term" value="F:DNA binding"/>
    <property type="evidence" value="ECO:0007669"/>
    <property type="project" value="UniProtKB-KW"/>
</dbReference>
<dbReference type="Gene3D" id="1.10.8.50">
    <property type="match status" value="1"/>
</dbReference>
<keyword evidence="2" id="KW-0238">DNA-binding</keyword>
<gene>
    <name evidence="2" type="ORF">FCK90_04030</name>
</gene>
<evidence type="ECO:0000313" key="2">
    <source>
        <dbReference type="EMBL" id="KAA9395082.1"/>
    </source>
</evidence>
<feature type="domain" description="Integration host factor-like helix-two turn-helix" evidence="1">
    <location>
        <begin position="32"/>
        <end position="100"/>
    </location>
</feature>
<evidence type="ECO:0000259" key="1">
    <source>
        <dbReference type="Pfam" id="PF22525"/>
    </source>
</evidence>
<evidence type="ECO:0000313" key="3">
    <source>
        <dbReference type="Proteomes" id="UP000325957"/>
    </source>
</evidence>
<dbReference type="RefSeq" id="WP_158033006.1">
    <property type="nucleotide sequence ID" value="NZ_ML708612.1"/>
</dbReference>